<reference evidence="1" key="2">
    <citation type="journal article" date="2006" name="PLoS Pathog.">
        <title>New perspectives on host-parasite interplay by comparative transcriptomic and proteomic analyses of Schistosoma japonicum.</title>
        <authorList>
            <person name="Liu F."/>
            <person name="Lu J."/>
            <person name="Hu W."/>
            <person name="Wang S.Y."/>
            <person name="Cui S.J."/>
            <person name="Chi M."/>
            <person name="Yan Q."/>
            <person name="Wang X.R."/>
            <person name="Song H.D."/>
            <person name="Xu X.N."/>
            <person name="Wang J.J."/>
            <person name="Zhang X.L."/>
            <person name="Zhang X."/>
            <person name="Wang Z.Q."/>
            <person name="Xue C.L."/>
            <person name="Brindley P.J."/>
            <person name="McManus D.P."/>
            <person name="Yang P.Y."/>
            <person name="Feng Z."/>
            <person name="Chen Z."/>
            <person name="Han Z.G."/>
        </authorList>
    </citation>
    <scope>NUCLEOTIDE SEQUENCE</scope>
</reference>
<reference evidence="1" key="1">
    <citation type="submission" date="2004-11" db="EMBL/GenBank/DDBJ databases">
        <title>The full-length cDNA sequences of Schistosoma japonicum genes.</title>
        <authorList>
            <person name="Han Z."/>
        </authorList>
    </citation>
    <scope>NUCLEOTIDE SEQUENCE</scope>
</reference>
<organism evidence="1">
    <name type="scientific">Schistosoma japonicum</name>
    <name type="common">Blood fluke</name>
    <dbReference type="NCBI Taxonomy" id="6182"/>
    <lineage>
        <taxon>Eukaryota</taxon>
        <taxon>Metazoa</taxon>
        <taxon>Spiralia</taxon>
        <taxon>Lophotrochozoa</taxon>
        <taxon>Platyhelminthes</taxon>
        <taxon>Trematoda</taxon>
        <taxon>Digenea</taxon>
        <taxon>Strigeidida</taxon>
        <taxon>Schistosomatoidea</taxon>
        <taxon>Schistosomatidae</taxon>
        <taxon>Schistosoma</taxon>
    </lineage>
</organism>
<dbReference type="AlphaFoldDB" id="Q5D8S7"/>
<proteinExistence type="evidence at transcript level"/>
<name>Q5D8S7_SCHJA</name>
<sequence>MDSDRSKDDVNKSIIELLDTAFSCNNILENINFTRISVGSFSRSSSLSPSSTHLAPPTPSSNTTQCVFIDANKDSNRTIWYMSHLVDKIFTDFHCHHHYHPHHQVLRKLSHVSPIYDIRGGTPITKESSIKPLQSHILPLIKTEKDAFWTESYAVELWLLVFEI</sequence>
<accession>Q5D8S7</accession>
<dbReference type="EMBL" id="AY816047">
    <property type="protein sequence ID" value="AAW27779.1"/>
    <property type="molecule type" value="mRNA"/>
</dbReference>
<protein>
    <submittedName>
        <fullName evidence="1">SJCHGC07270 protein</fullName>
    </submittedName>
</protein>
<evidence type="ECO:0000313" key="1">
    <source>
        <dbReference type="EMBL" id="AAW27779.1"/>
    </source>
</evidence>